<dbReference type="GO" id="GO:0004713">
    <property type="term" value="F:protein tyrosine kinase activity"/>
    <property type="evidence" value="ECO:0007669"/>
    <property type="project" value="TreeGrafter"/>
</dbReference>
<accession>A0A7W9CGU7</accession>
<dbReference type="GO" id="GO:0005886">
    <property type="term" value="C:plasma membrane"/>
    <property type="evidence" value="ECO:0007669"/>
    <property type="project" value="TreeGrafter"/>
</dbReference>
<keyword evidence="2" id="KW-0472">Membrane</keyword>
<keyword evidence="4" id="KW-1185">Reference proteome</keyword>
<evidence type="ECO:0000256" key="2">
    <source>
        <dbReference type="SAM" id="Phobius"/>
    </source>
</evidence>
<dbReference type="PANTHER" id="PTHR32309">
    <property type="entry name" value="TYROSINE-PROTEIN KINASE"/>
    <property type="match status" value="1"/>
</dbReference>
<dbReference type="AlphaFoldDB" id="A0A7W9CGU7"/>
<keyword evidence="2" id="KW-1133">Transmembrane helix</keyword>
<comment type="caution">
    <text evidence="3">The sequence shown here is derived from an EMBL/GenBank/DDBJ whole genome shotgun (WGS) entry which is preliminary data.</text>
</comment>
<dbReference type="PANTHER" id="PTHR32309:SF13">
    <property type="entry name" value="FERRIC ENTEROBACTIN TRANSPORT PROTEIN FEPE"/>
    <property type="match status" value="1"/>
</dbReference>
<organism evidence="3 4">
    <name type="scientific">Brevundimonas variabilis</name>
    <dbReference type="NCBI Taxonomy" id="74312"/>
    <lineage>
        <taxon>Bacteria</taxon>
        <taxon>Pseudomonadati</taxon>
        <taxon>Pseudomonadota</taxon>
        <taxon>Alphaproteobacteria</taxon>
        <taxon>Caulobacterales</taxon>
        <taxon>Caulobacteraceae</taxon>
        <taxon>Brevundimonas</taxon>
    </lineage>
</organism>
<feature type="transmembrane region" description="Helical" evidence="2">
    <location>
        <begin position="357"/>
        <end position="381"/>
    </location>
</feature>
<dbReference type="RefSeq" id="WP_183212230.1">
    <property type="nucleotide sequence ID" value="NZ_JACHOR010000001.1"/>
</dbReference>
<keyword evidence="1" id="KW-0175">Coiled coil</keyword>
<sequence length="387" mass="42300">MTEAKLNYVGPIPKALTFERAKPPLWRRLPLGFLILVLLPTVVAAVYYLLIASPRYVSEARFLVRAPNQNVPSSLGVALQGVGISSGQTDAFAVHEYISSRDGLKALTQRYDVEAMLAPPGADFLSRYPRPGEADTFEGLYKAFQRFLTVGYDSTTGLSTLRVEAFSARDAQAMAEALLSSGESLVNRLNERSNTDAVANARLSQEEARTRLSEAQLQLAAFRNREEFIDPTLAAREGSALIGGLLSTVAQLQAERAQVAADAPSSPQLPTIDSRIAAYQQQIATERAKIAGGQESLAPRIGAYEDLVAQREFALAELENASAALLVAQQEGRRQSLYLERVVSPSLPDEAEEPHRWLAILTVFATMMLIYGVGWLIWAGVQEHRQV</sequence>
<gene>
    <name evidence="3" type="ORF">GGR13_000911</name>
</gene>
<proteinExistence type="predicted"/>
<dbReference type="Proteomes" id="UP000545037">
    <property type="component" value="Unassembled WGS sequence"/>
</dbReference>
<evidence type="ECO:0000313" key="3">
    <source>
        <dbReference type="EMBL" id="MBB5745339.1"/>
    </source>
</evidence>
<evidence type="ECO:0000256" key="1">
    <source>
        <dbReference type="SAM" id="Coils"/>
    </source>
</evidence>
<evidence type="ECO:0000313" key="4">
    <source>
        <dbReference type="Proteomes" id="UP000545037"/>
    </source>
</evidence>
<name>A0A7W9CGU7_9CAUL</name>
<feature type="coiled-coil region" evidence="1">
    <location>
        <begin position="198"/>
        <end position="225"/>
    </location>
</feature>
<protein>
    <submittedName>
        <fullName evidence="3">BexC/CtrB/KpsE family polysaccharide export inner-membrane protein</fullName>
    </submittedName>
</protein>
<dbReference type="EMBL" id="JACHOR010000001">
    <property type="protein sequence ID" value="MBB5745339.1"/>
    <property type="molecule type" value="Genomic_DNA"/>
</dbReference>
<feature type="transmembrane region" description="Helical" evidence="2">
    <location>
        <begin position="29"/>
        <end position="50"/>
    </location>
</feature>
<feature type="coiled-coil region" evidence="1">
    <location>
        <begin position="304"/>
        <end position="331"/>
    </location>
</feature>
<reference evidence="3 4" key="1">
    <citation type="submission" date="2020-08" db="EMBL/GenBank/DDBJ databases">
        <title>Genomic Encyclopedia of Type Strains, Phase IV (KMG-IV): sequencing the most valuable type-strain genomes for metagenomic binning, comparative biology and taxonomic classification.</title>
        <authorList>
            <person name="Goeker M."/>
        </authorList>
    </citation>
    <scope>NUCLEOTIDE SEQUENCE [LARGE SCALE GENOMIC DNA]</scope>
    <source>
        <strain evidence="3 4">DSM 4737</strain>
    </source>
</reference>
<dbReference type="InterPro" id="IPR050445">
    <property type="entry name" value="Bact_polysacc_biosynth/exp"/>
</dbReference>
<keyword evidence="2" id="KW-0812">Transmembrane</keyword>